<protein>
    <submittedName>
        <fullName evidence="2">Uncharacterized protein</fullName>
    </submittedName>
</protein>
<evidence type="ECO:0000313" key="3">
    <source>
        <dbReference type="Proteomes" id="UP001234178"/>
    </source>
</evidence>
<evidence type="ECO:0000313" key="2">
    <source>
        <dbReference type="EMBL" id="KAK4029273.1"/>
    </source>
</evidence>
<comment type="caution">
    <text evidence="2">The sequence shown here is derived from an EMBL/GenBank/DDBJ whole genome shotgun (WGS) entry which is preliminary data.</text>
</comment>
<dbReference type="EMBL" id="JAOYFB010000039">
    <property type="protein sequence ID" value="KAK4029273.1"/>
    <property type="molecule type" value="Genomic_DNA"/>
</dbReference>
<organism evidence="2 3">
    <name type="scientific">Daphnia magna</name>
    <dbReference type="NCBI Taxonomy" id="35525"/>
    <lineage>
        <taxon>Eukaryota</taxon>
        <taxon>Metazoa</taxon>
        <taxon>Ecdysozoa</taxon>
        <taxon>Arthropoda</taxon>
        <taxon>Crustacea</taxon>
        <taxon>Branchiopoda</taxon>
        <taxon>Diplostraca</taxon>
        <taxon>Cladocera</taxon>
        <taxon>Anomopoda</taxon>
        <taxon>Daphniidae</taxon>
        <taxon>Daphnia</taxon>
    </lineage>
</organism>
<keyword evidence="3" id="KW-1185">Reference proteome</keyword>
<evidence type="ECO:0000256" key="1">
    <source>
        <dbReference type="SAM" id="MobiDB-lite"/>
    </source>
</evidence>
<proteinExistence type="predicted"/>
<feature type="region of interest" description="Disordered" evidence="1">
    <location>
        <begin position="43"/>
        <end position="81"/>
    </location>
</feature>
<name>A0ABR0AW12_9CRUS</name>
<gene>
    <name evidence="2" type="ORF">OUZ56_022280</name>
</gene>
<reference evidence="2 3" key="1">
    <citation type="journal article" date="2023" name="Nucleic Acids Res.">
        <title>The hologenome of Daphnia magna reveals possible DNA methylation and microbiome-mediated evolution of the host genome.</title>
        <authorList>
            <person name="Chaturvedi A."/>
            <person name="Li X."/>
            <person name="Dhandapani V."/>
            <person name="Marshall H."/>
            <person name="Kissane S."/>
            <person name="Cuenca-Cambronero M."/>
            <person name="Asole G."/>
            <person name="Calvet F."/>
            <person name="Ruiz-Romero M."/>
            <person name="Marangio P."/>
            <person name="Guigo R."/>
            <person name="Rago D."/>
            <person name="Mirbahai L."/>
            <person name="Eastwood N."/>
            <person name="Colbourne J.K."/>
            <person name="Zhou J."/>
            <person name="Mallon E."/>
            <person name="Orsini L."/>
        </authorList>
    </citation>
    <scope>NUCLEOTIDE SEQUENCE [LARGE SCALE GENOMIC DNA]</scope>
    <source>
        <strain evidence="2">LRV0_1</strain>
    </source>
</reference>
<accession>A0ABR0AW12</accession>
<sequence length="81" mass="8547">MEVEKNVVILPAAAATAGSTTRYDGGWKQGTLELVPSDTWLLMGESSGSPVQRRSSSHPDSNPTGPVDEGISTPDSSRRGY</sequence>
<dbReference type="Proteomes" id="UP001234178">
    <property type="component" value="Unassembled WGS sequence"/>
</dbReference>